<gene>
    <name evidence="12" type="ORF">QNJ86_00265</name>
</gene>
<evidence type="ECO:0000256" key="8">
    <source>
        <dbReference type="PROSITE-ProRule" id="PRU00169"/>
    </source>
</evidence>
<evidence type="ECO:0000256" key="4">
    <source>
        <dbReference type="ARBA" id="ARBA00022553"/>
    </source>
</evidence>
<evidence type="ECO:0000259" key="11">
    <source>
        <dbReference type="PROSITE" id="PS50110"/>
    </source>
</evidence>
<comment type="subcellular location">
    <subcellularLocation>
        <location evidence="2">Cell membrane</location>
    </subcellularLocation>
</comment>
<keyword evidence="4 8" id="KW-0597">Phosphoprotein</keyword>
<keyword evidence="6" id="KW-0418">Kinase</keyword>
<dbReference type="SUPFAM" id="SSF55874">
    <property type="entry name" value="ATPase domain of HSP90 chaperone/DNA topoisomerase II/histidine kinase"/>
    <property type="match status" value="1"/>
</dbReference>
<dbReference type="GO" id="GO:0005524">
    <property type="term" value="F:ATP binding"/>
    <property type="evidence" value="ECO:0007669"/>
    <property type="project" value="UniProtKB-KW"/>
</dbReference>
<comment type="catalytic activity">
    <reaction evidence="1">
        <text>ATP + protein L-histidine = ADP + protein N-phospho-L-histidine.</text>
        <dbReference type="EC" id="2.7.13.3"/>
    </reaction>
</comment>
<dbReference type="Pfam" id="PF00072">
    <property type="entry name" value="Response_reg"/>
    <property type="match status" value="1"/>
</dbReference>
<evidence type="ECO:0000313" key="12">
    <source>
        <dbReference type="EMBL" id="MDJ1649224.1"/>
    </source>
</evidence>
<dbReference type="InterPro" id="IPR003661">
    <property type="entry name" value="HisK_dim/P_dom"/>
</dbReference>
<dbReference type="Gene3D" id="3.30.450.20">
    <property type="entry name" value="PAS domain"/>
    <property type="match status" value="1"/>
</dbReference>
<evidence type="ECO:0000313" key="13">
    <source>
        <dbReference type="Proteomes" id="UP001232750"/>
    </source>
</evidence>
<dbReference type="InterPro" id="IPR004358">
    <property type="entry name" value="Sig_transdc_His_kin-like_C"/>
</dbReference>
<feature type="transmembrane region" description="Helical" evidence="9">
    <location>
        <begin position="299"/>
        <end position="322"/>
    </location>
</feature>
<evidence type="ECO:0000256" key="3">
    <source>
        <dbReference type="ARBA" id="ARBA00012438"/>
    </source>
</evidence>
<sequence>MTGMWRRGAAKSPRQSRRIFPYAITVVVAALLIGSGYWFYRQSITQAVNFTTTSFMNQIADHDAQSIYNQISRQWDSLDTLLDRLATTREEDLSDISYLMSVEAQASTFGKFFLVSDKGTVHDSAYLTTELDRMDWADTYRSTRMRSVVRYDLDEPELWGEYLLYVVKLEKPVHCKGELIEGVVGLSPVHDIEEGLRFESFDGKGLAIVVQASGDVVTASKYYKRAGNENFFSILHDATFLTGSYEELLTSVSRDEDAFIEYELSDGTYYASIKPIEDSDWFVAVKVNSSVMADQVNGLLMRSLAFFGVMAVLLAAVIVIITRSVRDARVARASEQAKSTFLANMSHEIRTPLNGIVGLLYLMRQNLDDRKRLGEYLDQADASATFLKSVITDVLDMSKIESGQLALYEEPFSLTSMVGDIEALMIPQTRSRSLAFSVHLNNVMVPDVVGDEMRIKQVVVNLLGNAVKFTPEGGSVTLSVSQQPRDDEVLTIMEVSDTGRGMSPEFLSRIWEPFEQEKRPGSQNGTGLGTALSKVLVDAMGGSIDVASTEGEGTTFTVTLPLPVSRDEVGGHAAGNEESVDTLEGASVLVVEDNAVNRMILVDILEDEGCVVTEASDGRVALECFEASEVGSFDAVLMDLQMPVMDGYEAAAAIRALPRPDAARIPILALTANAFRDDVARALNSGMDDVITKPLDVGLLFEKLKTLGSVTPTTKGEDGGRD</sequence>
<evidence type="ECO:0000256" key="9">
    <source>
        <dbReference type="SAM" id="Phobius"/>
    </source>
</evidence>
<dbReference type="SUPFAM" id="SSF52172">
    <property type="entry name" value="CheY-like"/>
    <property type="match status" value="1"/>
</dbReference>
<dbReference type="PROSITE" id="PS50109">
    <property type="entry name" value="HIS_KIN"/>
    <property type="match status" value="1"/>
</dbReference>
<dbReference type="Gene3D" id="3.30.565.10">
    <property type="entry name" value="Histidine kinase-like ATPase, C-terminal domain"/>
    <property type="match status" value="1"/>
</dbReference>
<dbReference type="InterPro" id="IPR036097">
    <property type="entry name" value="HisK_dim/P_sf"/>
</dbReference>
<evidence type="ECO:0000256" key="7">
    <source>
        <dbReference type="ARBA" id="ARBA00023012"/>
    </source>
</evidence>
<dbReference type="InterPro" id="IPR005467">
    <property type="entry name" value="His_kinase_dom"/>
</dbReference>
<evidence type="ECO:0000256" key="2">
    <source>
        <dbReference type="ARBA" id="ARBA00004236"/>
    </source>
</evidence>
<keyword evidence="9" id="KW-0812">Transmembrane</keyword>
<dbReference type="Gene3D" id="1.10.287.130">
    <property type="match status" value="1"/>
</dbReference>
<feature type="domain" description="Histidine kinase" evidence="10">
    <location>
        <begin position="344"/>
        <end position="564"/>
    </location>
</feature>
<dbReference type="InterPro" id="IPR001789">
    <property type="entry name" value="Sig_transdc_resp-reg_receiver"/>
</dbReference>
<dbReference type="PANTHER" id="PTHR43047">
    <property type="entry name" value="TWO-COMPONENT HISTIDINE PROTEIN KINASE"/>
    <property type="match status" value="1"/>
</dbReference>
<dbReference type="PROSITE" id="PS50110">
    <property type="entry name" value="RESPONSE_REGULATORY"/>
    <property type="match status" value="1"/>
</dbReference>
<keyword evidence="9" id="KW-0472">Membrane</keyword>
<dbReference type="InterPro" id="IPR036890">
    <property type="entry name" value="HATPase_C_sf"/>
</dbReference>
<keyword evidence="12" id="KW-0067">ATP-binding</keyword>
<dbReference type="SMART" id="SM00388">
    <property type="entry name" value="HisKA"/>
    <property type="match status" value="1"/>
</dbReference>
<dbReference type="Pfam" id="PF00512">
    <property type="entry name" value="HisKA"/>
    <property type="match status" value="1"/>
</dbReference>
<protein>
    <recommendedName>
        <fullName evidence="3">histidine kinase</fullName>
        <ecNumber evidence="3">2.7.13.3</ecNumber>
    </recommendedName>
</protein>
<dbReference type="CDD" id="cd00082">
    <property type="entry name" value="HisKA"/>
    <property type="match status" value="1"/>
</dbReference>
<accession>A0ABT7DI76</accession>
<evidence type="ECO:0000259" key="10">
    <source>
        <dbReference type="PROSITE" id="PS50109"/>
    </source>
</evidence>
<dbReference type="RefSeq" id="WP_283830556.1">
    <property type="nucleotide sequence ID" value="NZ_JASJEU010000003.1"/>
</dbReference>
<comment type="caution">
    <text evidence="12">The sequence shown here is derived from an EMBL/GenBank/DDBJ whole genome shotgun (WGS) entry which is preliminary data.</text>
</comment>
<name>A0ABT7DI76_9ACTN</name>
<dbReference type="EMBL" id="JASJEU010000003">
    <property type="protein sequence ID" value="MDJ1649224.1"/>
    <property type="molecule type" value="Genomic_DNA"/>
</dbReference>
<feature type="modified residue" description="4-aspartylphosphate" evidence="8">
    <location>
        <position position="639"/>
    </location>
</feature>
<dbReference type="EC" id="2.7.13.3" evidence="3"/>
<dbReference type="SMART" id="SM00387">
    <property type="entry name" value="HATPase_c"/>
    <property type="match status" value="1"/>
</dbReference>
<dbReference type="Proteomes" id="UP001232750">
    <property type="component" value="Unassembled WGS sequence"/>
</dbReference>
<feature type="domain" description="Response regulatory" evidence="11">
    <location>
        <begin position="587"/>
        <end position="708"/>
    </location>
</feature>
<keyword evidence="5" id="KW-0808">Transferase</keyword>
<dbReference type="SMART" id="SM00448">
    <property type="entry name" value="REC"/>
    <property type="match status" value="1"/>
</dbReference>
<dbReference type="InterPro" id="IPR011006">
    <property type="entry name" value="CheY-like_superfamily"/>
</dbReference>
<keyword evidence="7" id="KW-0902">Two-component regulatory system</keyword>
<dbReference type="CDD" id="cd16922">
    <property type="entry name" value="HATPase_EvgS-ArcB-TorS-like"/>
    <property type="match status" value="1"/>
</dbReference>
<keyword evidence="9" id="KW-1133">Transmembrane helix</keyword>
<proteinExistence type="predicted"/>
<dbReference type="PRINTS" id="PR00344">
    <property type="entry name" value="BCTRLSENSOR"/>
</dbReference>
<dbReference type="Gene3D" id="3.40.50.2300">
    <property type="match status" value="1"/>
</dbReference>
<dbReference type="CDD" id="cd17546">
    <property type="entry name" value="REC_hyHK_CKI1_RcsC-like"/>
    <property type="match status" value="1"/>
</dbReference>
<evidence type="ECO:0000256" key="5">
    <source>
        <dbReference type="ARBA" id="ARBA00022679"/>
    </source>
</evidence>
<feature type="transmembrane region" description="Helical" evidence="9">
    <location>
        <begin position="20"/>
        <end position="40"/>
    </location>
</feature>
<dbReference type="InterPro" id="IPR003594">
    <property type="entry name" value="HATPase_dom"/>
</dbReference>
<keyword evidence="12" id="KW-0547">Nucleotide-binding</keyword>
<dbReference type="SUPFAM" id="SSF47384">
    <property type="entry name" value="Homodimeric domain of signal transducing histidine kinase"/>
    <property type="match status" value="1"/>
</dbReference>
<reference evidence="12 13" key="1">
    <citation type="submission" date="2023-05" db="EMBL/GenBank/DDBJ databases">
        <title>Gordonibacter KGMB12511T sp. nov., isolated from faeces of healthy Korean.</title>
        <authorList>
            <person name="Kim H.S."/>
            <person name="Kim J.-S."/>
            <person name="Suh M.K."/>
            <person name="Eom M.K."/>
            <person name="Do H.E."/>
            <person name="Lee J.-S."/>
        </authorList>
    </citation>
    <scope>NUCLEOTIDE SEQUENCE [LARGE SCALE GENOMIC DNA]</scope>
    <source>
        <strain evidence="12 13">KGMB12511</strain>
    </source>
</reference>
<dbReference type="PANTHER" id="PTHR43047:SF72">
    <property type="entry name" value="OSMOSENSING HISTIDINE PROTEIN KINASE SLN1"/>
    <property type="match status" value="1"/>
</dbReference>
<evidence type="ECO:0000256" key="1">
    <source>
        <dbReference type="ARBA" id="ARBA00000085"/>
    </source>
</evidence>
<dbReference type="Pfam" id="PF02518">
    <property type="entry name" value="HATPase_c"/>
    <property type="match status" value="1"/>
</dbReference>
<keyword evidence="13" id="KW-1185">Reference proteome</keyword>
<evidence type="ECO:0000256" key="6">
    <source>
        <dbReference type="ARBA" id="ARBA00022777"/>
    </source>
</evidence>
<organism evidence="12 13">
    <name type="scientific">Gordonibacter faecis</name>
    <dbReference type="NCBI Taxonomy" id="3047475"/>
    <lineage>
        <taxon>Bacteria</taxon>
        <taxon>Bacillati</taxon>
        <taxon>Actinomycetota</taxon>
        <taxon>Coriobacteriia</taxon>
        <taxon>Eggerthellales</taxon>
        <taxon>Eggerthellaceae</taxon>
        <taxon>Gordonibacter</taxon>
    </lineage>
</organism>